<protein>
    <submittedName>
        <fullName evidence="1">Adenine phosphoribosyltransferase</fullName>
    </submittedName>
</protein>
<dbReference type="InterPro" id="IPR029057">
    <property type="entry name" value="PRTase-like"/>
</dbReference>
<proteinExistence type="predicted"/>
<keyword evidence="1" id="KW-0808">Transferase</keyword>
<keyword evidence="2" id="KW-1185">Reference proteome</keyword>
<keyword evidence="1" id="KW-0328">Glycosyltransferase</keyword>
<accession>A0ABY1RVZ5</accession>
<dbReference type="EMBL" id="FXWV01000001">
    <property type="protein sequence ID" value="SMR68960.1"/>
    <property type="molecule type" value="Genomic_DNA"/>
</dbReference>
<name>A0ABY1RVZ5_9GAMM</name>
<evidence type="ECO:0000313" key="2">
    <source>
        <dbReference type="Proteomes" id="UP001159257"/>
    </source>
</evidence>
<comment type="caution">
    <text evidence="1">The sequence shown here is derived from an EMBL/GenBank/DDBJ whole genome shotgun (WGS) entry which is preliminary data.</text>
</comment>
<dbReference type="Gene3D" id="3.40.50.2020">
    <property type="match status" value="1"/>
</dbReference>
<sequence>MSYDEFYVKSVIRSLEDWPEPGVVFRDVTPIFKDPKAMRMVSDASFSAT</sequence>
<reference evidence="1 2" key="1">
    <citation type="submission" date="2017-05" db="EMBL/GenBank/DDBJ databases">
        <authorList>
            <person name="Varghese N."/>
            <person name="Submissions S."/>
        </authorList>
    </citation>
    <scope>NUCLEOTIDE SEQUENCE [LARGE SCALE GENOMIC DNA]</scope>
    <source>
        <strain evidence="1 2">CGMCC 1.7287</strain>
    </source>
</reference>
<dbReference type="GO" id="GO:0016757">
    <property type="term" value="F:glycosyltransferase activity"/>
    <property type="evidence" value="ECO:0007669"/>
    <property type="project" value="UniProtKB-KW"/>
</dbReference>
<gene>
    <name evidence="1" type="ORF">SAMN04487964_10174</name>
</gene>
<dbReference type="Proteomes" id="UP001159257">
    <property type="component" value="Unassembled WGS sequence"/>
</dbReference>
<organism evidence="1 2">
    <name type="scientific">Marinobacterium sediminicola</name>
    <dbReference type="NCBI Taxonomy" id="518898"/>
    <lineage>
        <taxon>Bacteria</taxon>
        <taxon>Pseudomonadati</taxon>
        <taxon>Pseudomonadota</taxon>
        <taxon>Gammaproteobacteria</taxon>
        <taxon>Oceanospirillales</taxon>
        <taxon>Oceanospirillaceae</taxon>
        <taxon>Marinobacterium</taxon>
    </lineage>
</organism>
<evidence type="ECO:0000313" key="1">
    <source>
        <dbReference type="EMBL" id="SMR68960.1"/>
    </source>
</evidence>